<dbReference type="Pfam" id="PF00293">
    <property type="entry name" value="NUDIX"/>
    <property type="match status" value="1"/>
</dbReference>
<dbReference type="GO" id="GO:0035529">
    <property type="term" value="F:NADH pyrophosphatase activity"/>
    <property type="evidence" value="ECO:0007669"/>
    <property type="project" value="TreeGrafter"/>
</dbReference>
<sequence>MLSTAILGHRTRLPLQAFNSWRRRLRTNRSTSVPAFTQHHSEQATQQHSLPFTRALHSQKAMDSPPDVFIGLKDRFEGVTVDGREEKVDKSKFEEKLRKSLEWWTSNKNRAIWFRVYKEQADWVPILAASGFDFHHARTGMVVMYRWLPTHESSNLPNYAHTLLGVGGLVINDKDEVLVVSDRYAMIPNSWKLPGGYVEPRENLIDAAIREVEEETGIRTTFRSVVCLRHAHGGIFGCSDIYMVIALKPINLDFTRCEREIARLQWMPIAEYLQHPQVHETNRQFVHTFLDYQKRGLVLTCRNQVHQVLKREYNLYFVDGDTQAVDDGLKL</sequence>
<dbReference type="InterPro" id="IPR003293">
    <property type="entry name" value="Nudix_hydrolase6-like"/>
</dbReference>
<dbReference type="InterPro" id="IPR015797">
    <property type="entry name" value="NUDIX_hydrolase-like_dom_sf"/>
</dbReference>
<dbReference type="InterPro" id="IPR020084">
    <property type="entry name" value="NUDIX_hydrolase_CS"/>
</dbReference>
<dbReference type="PROSITE" id="PS51462">
    <property type="entry name" value="NUDIX"/>
    <property type="match status" value="1"/>
</dbReference>
<evidence type="ECO:0000259" key="4">
    <source>
        <dbReference type="PROSITE" id="PS51462"/>
    </source>
</evidence>
<dbReference type="InterPro" id="IPR000086">
    <property type="entry name" value="NUDIX_hydrolase_dom"/>
</dbReference>
<accession>A0A3B0K549</accession>
<dbReference type="CDD" id="cd04670">
    <property type="entry name" value="NUDIX_ASFGF2_Nudt6"/>
    <property type="match status" value="1"/>
</dbReference>
<dbReference type="STRING" id="7266.A0A3B0K549"/>
<dbReference type="GO" id="GO:0051287">
    <property type="term" value="F:NAD binding"/>
    <property type="evidence" value="ECO:0007669"/>
    <property type="project" value="TreeGrafter"/>
</dbReference>
<proteinExistence type="inferred from homology"/>
<organism evidence="5 6">
    <name type="scientific">Drosophila guanche</name>
    <name type="common">Fruit fly</name>
    <dbReference type="NCBI Taxonomy" id="7266"/>
    <lineage>
        <taxon>Eukaryota</taxon>
        <taxon>Metazoa</taxon>
        <taxon>Ecdysozoa</taxon>
        <taxon>Arthropoda</taxon>
        <taxon>Hexapoda</taxon>
        <taxon>Insecta</taxon>
        <taxon>Pterygota</taxon>
        <taxon>Neoptera</taxon>
        <taxon>Endopterygota</taxon>
        <taxon>Diptera</taxon>
        <taxon>Brachycera</taxon>
        <taxon>Muscomorpha</taxon>
        <taxon>Ephydroidea</taxon>
        <taxon>Drosophilidae</taxon>
        <taxon>Drosophila</taxon>
        <taxon>Sophophora</taxon>
    </lineage>
</organism>
<dbReference type="SUPFAM" id="SSF55811">
    <property type="entry name" value="Nudix"/>
    <property type="match status" value="1"/>
</dbReference>
<evidence type="ECO:0000256" key="1">
    <source>
        <dbReference type="ARBA" id="ARBA00005582"/>
    </source>
</evidence>
<dbReference type="Gene3D" id="3.90.79.10">
    <property type="entry name" value="Nucleoside Triphosphate Pyrophosphohydrolase"/>
    <property type="match status" value="1"/>
</dbReference>
<dbReference type="PANTHER" id="PTHR13994">
    <property type="entry name" value="NUDIX HYDROLASE RELATED"/>
    <property type="match status" value="1"/>
</dbReference>
<dbReference type="PANTHER" id="PTHR13994:SF13">
    <property type="entry name" value="FI03680P"/>
    <property type="match status" value="1"/>
</dbReference>
<reference evidence="6" key="1">
    <citation type="submission" date="2018-01" db="EMBL/GenBank/DDBJ databases">
        <authorList>
            <person name="Alioto T."/>
            <person name="Alioto T."/>
        </authorList>
    </citation>
    <scope>NUCLEOTIDE SEQUENCE [LARGE SCALE GENOMIC DNA]</scope>
</reference>
<evidence type="ECO:0000313" key="5">
    <source>
        <dbReference type="EMBL" id="SPP78588.1"/>
    </source>
</evidence>
<dbReference type="PRINTS" id="PR00502">
    <property type="entry name" value="NUDIXFAMILY"/>
</dbReference>
<dbReference type="AlphaFoldDB" id="A0A3B0K549"/>
<dbReference type="GO" id="GO:0047631">
    <property type="term" value="F:ADP-ribose diphosphatase activity"/>
    <property type="evidence" value="ECO:0007669"/>
    <property type="project" value="TreeGrafter"/>
</dbReference>
<keyword evidence="6" id="KW-1185">Reference proteome</keyword>
<dbReference type="PROSITE" id="PS00893">
    <property type="entry name" value="NUDIX_BOX"/>
    <property type="match status" value="1"/>
</dbReference>
<evidence type="ECO:0000313" key="6">
    <source>
        <dbReference type="Proteomes" id="UP000268350"/>
    </source>
</evidence>
<comment type="similarity">
    <text evidence="1 3">Belongs to the Nudix hydrolase family.</text>
</comment>
<protein>
    <submittedName>
        <fullName evidence="5">Blast:Nudix hydrolase 8</fullName>
    </submittedName>
</protein>
<feature type="domain" description="Nudix hydrolase" evidence="4">
    <location>
        <begin position="161"/>
        <end position="291"/>
    </location>
</feature>
<gene>
    <name evidence="5" type="ORF">DGUA_6G011270</name>
</gene>
<dbReference type="Gene3D" id="3.40.630.30">
    <property type="match status" value="1"/>
</dbReference>
<dbReference type="EMBL" id="OUUW01000003">
    <property type="protein sequence ID" value="SPP78588.1"/>
    <property type="molecule type" value="Genomic_DNA"/>
</dbReference>
<evidence type="ECO:0000256" key="2">
    <source>
        <dbReference type="ARBA" id="ARBA00022801"/>
    </source>
</evidence>
<dbReference type="Proteomes" id="UP000268350">
    <property type="component" value="Unassembled WGS sequence"/>
</dbReference>
<dbReference type="FunFam" id="3.90.79.10:FF:000015">
    <property type="entry name" value="Nudix hydrolase 8"/>
    <property type="match status" value="1"/>
</dbReference>
<dbReference type="Pfam" id="PF18290">
    <property type="entry name" value="Nudix_hydro"/>
    <property type="match status" value="1"/>
</dbReference>
<evidence type="ECO:0000256" key="3">
    <source>
        <dbReference type="RuleBase" id="RU003476"/>
    </source>
</evidence>
<dbReference type="InterPro" id="IPR020476">
    <property type="entry name" value="Nudix_hydrolase"/>
</dbReference>
<name>A0A3B0K549_DROGU</name>
<keyword evidence="2 3" id="KW-0378">Hydrolase</keyword>
<dbReference type="PRINTS" id="PR01356">
    <property type="entry name" value="GFGPROTEIN"/>
</dbReference>
<dbReference type="InterPro" id="IPR040618">
    <property type="entry name" value="Pre-Nudix"/>
</dbReference>
<dbReference type="OrthoDB" id="447842at2759"/>